<proteinExistence type="predicted"/>
<feature type="domain" description="Xylanolytic transcriptional activator regulatory" evidence="6">
    <location>
        <begin position="147"/>
        <end position="219"/>
    </location>
</feature>
<evidence type="ECO:0000313" key="8">
    <source>
        <dbReference type="Proteomes" id="UP000766486"/>
    </source>
</evidence>
<accession>A0ABY6U739</accession>
<dbReference type="PANTHER" id="PTHR47338">
    <property type="entry name" value="ZN(II)2CYS6 TRANSCRIPTION FACTOR (EUROFUNG)-RELATED"/>
    <property type="match status" value="1"/>
</dbReference>
<comment type="caution">
    <text evidence="7">The sequence shown here is derived from an EMBL/GenBank/DDBJ whole genome shotgun (WGS) entry which is preliminary data.</text>
</comment>
<dbReference type="EMBL" id="CABFNS010000753">
    <property type="protein sequence ID" value="VUC26577.1"/>
    <property type="molecule type" value="Genomic_DNA"/>
</dbReference>
<sequence length="538" mass="60482">MKRLLSLASLQRELPKEIAQTPSRAQLLEADRPQIHTLRFAADVYFRFCHNQPYSLFHEATFRQGLADDSFPPYLIWAFLSAARRYSSLSVTPLDSADDASTYAAKAWECINLPWTGSAAPHEVLSVIQAIVLIVSTENPAGLCGPAYMKLGFAIRLALHSKLHLEPPASMPFVEREERKRAFWSLYLQDKLISLSRGRYCIIRDEECMVSLPCSEAAFREQRVEQTYSLQDLTGDCINQEAVDNCSPLGLIMAMASTLGKVSHYVLQENRDPYIGLPWFATSPYSTLSSALLQAEHYFGINDAPSEGLRQRCIVDGIVDQHLAGSFIFAKAIFHLSHSLLHHPFLIQQRLQSIQQKAPPMFMRTAWEKCKAHAKSITDLRQMKDHNVLILSSLYGYCTMVAGTIHALSMNDEREDVRQENERHYRAALDSLHDLSCYWGHAALMAKRLKSFHSYCQSRGQGLRPCTVGQDRAAGDMRVFWQSVDYTSLSTPTRPGSPTMSSDTTDEAGWPLLADLFDFSGFGGFAEGVDVFSMPYVN</sequence>
<keyword evidence="8" id="KW-1185">Reference proteome</keyword>
<dbReference type="PANTHER" id="PTHR47338:SF4">
    <property type="entry name" value="ZN(II)2CYS6 TRANSCRIPTION FACTOR (EUROFUNG)"/>
    <property type="match status" value="1"/>
</dbReference>
<dbReference type="InterPro" id="IPR007219">
    <property type="entry name" value="XnlR_reg_dom"/>
</dbReference>
<dbReference type="Pfam" id="PF04082">
    <property type="entry name" value="Fungal_trans"/>
    <property type="match status" value="1"/>
</dbReference>
<dbReference type="CDD" id="cd12148">
    <property type="entry name" value="fungal_TF_MHR"/>
    <property type="match status" value="1"/>
</dbReference>
<feature type="non-terminal residue" evidence="7">
    <location>
        <position position="538"/>
    </location>
</feature>
<evidence type="ECO:0000259" key="6">
    <source>
        <dbReference type="SMART" id="SM00906"/>
    </source>
</evidence>
<keyword evidence="3" id="KW-0805">Transcription regulation</keyword>
<dbReference type="InterPro" id="IPR050815">
    <property type="entry name" value="TF_fung"/>
</dbReference>
<evidence type="ECO:0000256" key="4">
    <source>
        <dbReference type="ARBA" id="ARBA00023163"/>
    </source>
</evidence>
<dbReference type="Proteomes" id="UP000766486">
    <property type="component" value="Unassembled WGS sequence"/>
</dbReference>
<name>A0ABY6U739_BIOOC</name>
<organism evidence="7 8">
    <name type="scientific">Bionectria ochroleuca</name>
    <name type="common">Gliocladium roseum</name>
    <dbReference type="NCBI Taxonomy" id="29856"/>
    <lineage>
        <taxon>Eukaryota</taxon>
        <taxon>Fungi</taxon>
        <taxon>Dikarya</taxon>
        <taxon>Ascomycota</taxon>
        <taxon>Pezizomycotina</taxon>
        <taxon>Sordariomycetes</taxon>
        <taxon>Hypocreomycetidae</taxon>
        <taxon>Hypocreales</taxon>
        <taxon>Bionectriaceae</taxon>
        <taxon>Clonostachys</taxon>
    </lineage>
</organism>
<reference evidence="7 8" key="1">
    <citation type="submission" date="2019-06" db="EMBL/GenBank/DDBJ databases">
        <authorList>
            <person name="Broberg M."/>
        </authorList>
    </citation>
    <scope>NUCLEOTIDE SEQUENCE [LARGE SCALE GENOMIC DNA]</scope>
</reference>
<gene>
    <name evidence="7" type="ORF">CLO192961_LOCUS192634</name>
</gene>
<keyword evidence="2" id="KW-0479">Metal-binding</keyword>
<evidence type="ECO:0000313" key="7">
    <source>
        <dbReference type="EMBL" id="VUC26577.1"/>
    </source>
</evidence>
<evidence type="ECO:0000256" key="5">
    <source>
        <dbReference type="ARBA" id="ARBA00023242"/>
    </source>
</evidence>
<keyword evidence="4" id="KW-0804">Transcription</keyword>
<dbReference type="SMART" id="SM00906">
    <property type="entry name" value="Fungal_trans"/>
    <property type="match status" value="1"/>
</dbReference>
<evidence type="ECO:0000256" key="2">
    <source>
        <dbReference type="ARBA" id="ARBA00022723"/>
    </source>
</evidence>
<protein>
    <recommendedName>
        <fullName evidence="6">Xylanolytic transcriptional activator regulatory domain-containing protein</fullName>
    </recommendedName>
</protein>
<evidence type="ECO:0000256" key="3">
    <source>
        <dbReference type="ARBA" id="ARBA00023015"/>
    </source>
</evidence>
<evidence type="ECO:0000256" key="1">
    <source>
        <dbReference type="ARBA" id="ARBA00004123"/>
    </source>
</evidence>
<keyword evidence="5" id="KW-0539">Nucleus</keyword>
<comment type="subcellular location">
    <subcellularLocation>
        <location evidence="1">Nucleus</location>
    </subcellularLocation>
</comment>